<keyword evidence="1" id="KW-1133">Transmembrane helix</keyword>
<keyword evidence="1" id="KW-0812">Transmembrane</keyword>
<protein>
    <submittedName>
        <fullName evidence="2">AzlD domain-containing protein</fullName>
    </submittedName>
</protein>
<feature type="transmembrane region" description="Helical" evidence="1">
    <location>
        <begin position="36"/>
        <end position="57"/>
    </location>
</feature>
<evidence type="ECO:0000256" key="1">
    <source>
        <dbReference type="SAM" id="Phobius"/>
    </source>
</evidence>
<keyword evidence="3" id="KW-1185">Reference proteome</keyword>
<name>A0A842I5B1_9RHOB</name>
<dbReference type="Pfam" id="PF05437">
    <property type="entry name" value="AzlD"/>
    <property type="match status" value="1"/>
</dbReference>
<gene>
    <name evidence="2" type="ORF">H7F16_01430</name>
</gene>
<accession>A0A842I5B1</accession>
<dbReference type="AlphaFoldDB" id="A0A842I5B1"/>
<sequence>MRIEVLALALIVGFANYAFRYGPFRFGLGEGRAGGPMARFLAATGPAAIATLVVASVLPMVGEARLPLLAGVVTVLAVWGWRRSVVLATLAGPVAYGAVFALV</sequence>
<comment type="caution">
    <text evidence="2">The sequence shown here is derived from an EMBL/GenBank/DDBJ whole genome shotgun (WGS) entry which is preliminary data.</text>
</comment>
<organism evidence="2 3">
    <name type="scientific">Paragemmobacter straminiformis</name>
    <dbReference type="NCBI Taxonomy" id="2045119"/>
    <lineage>
        <taxon>Bacteria</taxon>
        <taxon>Pseudomonadati</taxon>
        <taxon>Pseudomonadota</taxon>
        <taxon>Alphaproteobacteria</taxon>
        <taxon>Rhodobacterales</taxon>
        <taxon>Paracoccaceae</taxon>
        <taxon>Paragemmobacter</taxon>
    </lineage>
</organism>
<evidence type="ECO:0000313" key="2">
    <source>
        <dbReference type="EMBL" id="MBC2834148.1"/>
    </source>
</evidence>
<proteinExistence type="predicted"/>
<feature type="transmembrane region" description="Helical" evidence="1">
    <location>
        <begin position="64"/>
        <end position="81"/>
    </location>
</feature>
<dbReference type="Proteomes" id="UP000555411">
    <property type="component" value="Unassembled WGS sequence"/>
</dbReference>
<reference evidence="2 3" key="1">
    <citation type="journal article" date="2017" name="Int. J. Syst. Evol. Microbiol.">
        <title>Gemmobacter straminiformis sp. nov., isolated from an artificial fountain.</title>
        <authorList>
            <person name="Kang J.Y."/>
            <person name="Kim M.J."/>
            <person name="Chun J."/>
            <person name="Son K.P."/>
            <person name="Jahng K.Y."/>
        </authorList>
    </citation>
    <scope>NUCLEOTIDE SEQUENCE [LARGE SCALE GENOMIC DNA]</scope>
    <source>
        <strain evidence="2 3">CAM-8</strain>
    </source>
</reference>
<dbReference type="RefSeq" id="WP_185795772.1">
    <property type="nucleotide sequence ID" value="NZ_JACLQD010000001.1"/>
</dbReference>
<keyword evidence="1" id="KW-0472">Membrane</keyword>
<evidence type="ECO:0000313" key="3">
    <source>
        <dbReference type="Proteomes" id="UP000555411"/>
    </source>
</evidence>
<dbReference type="EMBL" id="JACLQD010000001">
    <property type="protein sequence ID" value="MBC2834148.1"/>
    <property type="molecule type" value="Genomic_DNA"/>
</dbReference>
<dbReference type="InterPro" id="IPR008407">
    <property type="entry name" value="Brnchd-chn_aa_trnsp_AzlD"/>
</dbReference>